<reference evidence="3 4" key="1">
    <citation type="submission" date="2016-06" db="EMBL/GenBank/DDBJ databases">
        <authorList>
            <person name="Kjaerup R.B."/>
            <person name="Dalgaard T.S."/>
            <person name="Juul-Madsen H.R."/>
        </authorList>
    </citation>
    <scope>NUCLEOTIDE SEQUENCE [LARGE SCALE GENOMIC DNA]</scope>
    <source>
        <strain evidence="3 4">DSM 45248</strain>
    </source>
</reference>
<dbReference type="Pfam" id="PF13360">
    <property type="entry name" value="PQQ_2"/>
    <property type="match status" value="1"/>
</dbReference>
<proteinExistence type="predicted"/>
<dbReference type="SUPFAM" id="SSF50998">
    <property type="entry name" value="Quinoprotein alcohol dehydrogenase-like"/>
    <property type="match status" value="1"/>
</dbReference>
<gene>
    <name evidence="3" type="ORF">GA0070621_0400</name>
</gene>
<dbReference type="OrthoDB" id="3757373at2"/>
<dbReference type="InterPro" id="IPR011047">
    <property type="entry name" value="Quinoprotein_ADH-like_sf"/>
</dbReference>
<dbReference type="Gene3D" id="2.130.10.10">
    <property type="entry name" value="YVTN repeat-like/Quinoprotein amine dehydrogenase"/>
    <property type="match status" value="1"/>
</dbReference>
<keyword evidence="4" id="KW-1185">Reference proteome</keyword>
<organism evidence="3 4">
    <name type="scientific">Micromonospora narathiwatensis</name>
    <dbReference type="NCBI Taxonomy" id="299146"/>
    <lineage>
        <taxon>Bacteria</taxon>
        <taxon>Bacillati</taxon>
        <taxon>Actinomycetota</taxon>
        <taxon>Actinomycetes</taxon>
        <taxon>Micromonosporales</taxon>
        <taxon>Micromonosporaceae</taxon>
        <taxon>Micromonospora</taxon>
    </lineage>
</organism>
<evidence type="ECO:0000259" key="2">
    <source>
        <dbReference type="Pfam" id="PF13360"/>
    </source>
</evidence>
<dbReference type="InterPro" id="IPR002372">
    <property type="entry name" value="PQQ_rpt_dom"/>
</dbReference>
<dbReference type="PATRIC" id="fig|299146.4.peg.402"/>
<dbReference type="EMBL" id="LT594324">
    <property type="protein sequence ID" value="SBT38460.1"/>
    <property type="molecule type" value="Genomic_DNA"/>
</dbReference>
<dbReference type="RefSeq" id="WP_157739798.1">
    <property type="nucleotide sequence ID" value="NZ_LT594324.1"/>
</dbReference>
<feature type="region of interest" description="Disordered" evidence="1">
    <location>
        <begin position="1"/>
        <end position="24"/>
    </location>
</feature>
<evidence type="ECO:0000313" key="3">
    <source>
        <dbReference type="EMBL" id="SBT38460.1"/>
    </source>
</evidence>
<dbReference type="AlphaFoldDB" id="A0A1A8Z3K7"/>
<dbReference type="Proteomes" id="UP000198765">
    <property type="component" value="Chromosome I"/>
</dbReference>
<feature type="domain" description="Pyrrolo-quinoline quinone repeat" evidence="2">
    <location>
        <begin position="91"/>
        <end position="235"/>
    </location>
</feature>
<protein>
    <submittedName>
        <fullName evidence="3">Outer membrane protein assembly factor BamB, contains PQQ-like beta-propeller repeat</fullName>
    </submittedName>
</protein>
<name>A0A1A8Z3K7_9ACTN</name>
<evidence type="ECO:0000313" key="4">
    <source>
        <dbReference type="Proteomes" id="UP000198765"/>
    </source>
</evidence>
<sequence length="425" mass="45355">MAVIDLGELRDEAPPDPPTRPPRAAGRPYRFVVVLLAALATLAGAAPAPRRIAATVPGGPAAAAFVVDDRVYVVEAVDPERGTGRRLVAYRLAADRPRTLWRTSLPGTGVVDLAWAVDGMLLLIGRTANDAGWEAMALDAATGRLGWRHPGVAFPTGDIVLLRTSDGDGAQETRRLDVRTGRTLWSVPTNSAEPHNDWGPAGVERVVLVHDSGTTEVLDATSGARLLARDLRTGEPPRRQRTVVAAGLLLVLDDAGGTVTSYDLDRLEQRWSVSLPQADYADRCGRSLCAYQYPSGMWVLDPATGATRWTDPRWTASAEAVADGLLLVAEQTLTSPVLAVVEETTGRLVAELGKWQVVPRVDRDGPMTAVRLGRNGRLLVAELDPAAGQARIRDALPGAVGDCRAGATLLVCHRIDGSFVLLRNP</sequence>
<dbReference type="InterPro" id="IPR015943">
    <property type="entry name" value="WD40/YVTN_repeat-like_dom_sf"/>
</dbReference>
<accession>A0A1A8Z3K7</accession>
<evidence type="ECO:0000256" key="1">
    <source>
        <dbReference type="SAM" id="MobiDB-lite"/>
    </source>
</evidence>